<dbReference type="EMBL" id="WQLV01000026">
    <property type="protein sequence ID" value="MVO18587.1"/>
    <property type="molecule type" value="Genomic_DNA"/>
</dbReference>
<protein>
    <submittedName>
        <fullName evidence="1">Uncharacterized protein</fullName>
    </submittedName>
</protein>
<dbReference type="AlphaFoldDB" id="A0A6L6WRM5"/>
<organism evidence="1 2">
    <name type="scientific">Parasedimentitalea huanghaiensis</name>
    <dbReference type="NCBI Taxonomy" id="2682100"/>
    <lineage>
        <taxon>Bacteria</taxon>
        <taxon>Pseudomonadati</taxon>
        <taxon>Pseudomonadota</taxon>
        <taxon>Alphaproteobacteria</taxon>
        <taxon>Rhodobacterales</taxon>
        <taxon>Paracoccaceae</taxon>
        <taxon>Parasedimentitalea</taxon>
    </lineage>
</organism>
<reference evidence="1 2" key="1">
    <citation type="submission" date="2019-12" db="EMBL/GenBank/DDBJ databases">
        <authorList>
            <person name="Zhang Y.-J."/>
        </authorList>
    </citation>
    <scope>NUCLEOTIDE SEQUENCE [LARGE SCALE GENOMIC DNA]</scope>
    <source>
        <strain evidence="1 2">CY05</strain>
    </source>
</reference>
<gene>
    <name evidence="1" type="ORF">GO984_22515</name>
</gene>
<dbReference type="RefSeq" id="WP_157024787.1">
    <property type="nucleotide sequence ID" value="NZ_WQLV01000026.1"/>
</dbReference>
<evidence type="ECO:0000313" key="2">
    <source>
        <dbReference type="Proteomes" id="UP000478892"/>
    </source>
</evidence>
<evidence type="ECO:0000313" key="1">
    <source>
        <dbReference type="EMBL" id="MVO18587.1"/>
    </source>
</evidence>
<dbReference type="Proteomes" id="UP000478892">
    <property type="component" value="Unassembled WGS sequence"/>
</dbReference>
<accession>A0A6L6WRM5</accession>
<sequence>MICEYAIEPTTLPLTWQRFIYVIEKFGFDRGRLISCLPTEWLREVADAVEDSDFTELQRMKADEKLLWAKKYALCGSGRPLNEAIGDWNANAISAQEAGQVKAVVAAENPTDHAGVVRFDDLTDDHELFKAPNSWEVPRTSNGITSAVTPFITESRAIFLVDPYFHGGTFGPNYTDPLASMLDIISRYGVRKVRFQIHFKSIDQNPNLDHYEANSHALFGGVIPDGLSVELYEWKEKQNGNQFHDRHLLTERGGVTLGAGFCSTDNAHNLGVTLMSIEDSVKKIRRFFPGSTEYDPVGKGLKVLSDGTTQRI</sequence>
<name>A0A6L6WRM5_9RHOB</name>
<comment type="caution">
    <text evidence="1">The sequence shown here is derived from an EMBL/GenBank/DDBJ whole genome shotgun (WGS) entry which is preliminary data.</text>
</comment>
<proteinExistence type="predicted"/>
<keyword evidence="2" id="KW-1185">Reference proteome</keyword>